<accession>A0A1M6TAU0</accession>
<protein>
    <submittedName>
        <fullName evidence="2">Phosphatidylglycerophosphatase A</fullName>
    </submittedName>
</protein>
<dbReference type="STRING" id="1121301.SAMN02745912_03618"/>
<evidence type="ECO:0000259" key="1">
    <source>
        <dbReference type="Pfam" id="PF04608"/>
    </source>
</evidence>
<feature type="domain" description="YutG/PgpA" evidence="1">
    <location>
        <begin position="19"/>
        <end position="148"/>
    </location>
</feature>
<dbReference type="Gene3D" id="1.10.3760.10">
    <property type="entry name" value="PgpA-like"/>
    <property type="match status" value="1"/>
</dbReference>
<dbReference type="GO" id="GO:0006629">
    <property type="term" value="P:lipid metabolic process"/>
    <property type="evidence" value="ECO:0007669"/>
    <property type="project" value="InterPro"/>
</dbReference>
<dbReference type="EMBL" id="FRAG01000085">
    <property type="protein sequence ID" value="SHK53936.1"/>
    <property type="molecule type" value="Genomic_DNA"/>
</dbReference>
<dbReference type="SUPFAM" id="SSF101307">
    <property type="entry name" value="YutG-like"/>
    <property type="match status" value="1"/>
</dbReference>
<organism evidence="2 3">
    <name type="scientific">Paramaledivibacter caminithermalis (strain DSM 15212 / CIP 107654 / DViRD3)</name>
    <name type="common">Clostridium caminithermale</name>
    <dbReference type="NCBI Taxonomy" id="1121301"/>
    <lineage>
        <taxon>Bacteria</taxon>
        <taxon>Bacillati</taxon>
        <taxon>Bacillota</taxon>
        <taxon>Clostridia</taxon>
        <taxon>Peptostreptococcales</taxon>
        <taxon>Caminicellaceae</taxon>
        <taxon>Paramaledivibacter</taxon>
    </lineage>
</organism>
<dbReference type="InterPro" id="IPR036681">
    <property type="entry name" value="PgpA-like_sf"/>
</dbReference>
<dbReference type="GO" id="GO:0008962">
    <property type="term" value="F:phosphatidylglycerophosphatase activity"/>
    <property type="evidence" value="ECO:0007669"/>
    <property type="project" value="InterPro"/>
</dbReference>
<dbReference type="PIRSF" id="PIRSF019587">
    <property type="entry name" value="PGPase"/>
    <property type="match status" value="1"/>
</dbReference>
<keyword evidence="3" id="KW-1185">Reference proteome</keyword>
<name>A0A1M6TAU0_PARC5</name>
<evidence type="ECO:0000313" key="3">
    <source>
        <dbReference type="Proteomes" id="UP000184465"/>
    </source>
</evidence>
<dbReference type="Pfam" id="PF04608">
    <property type="entry name" value="PgpA"/>
    <property type="match status" value="1"/>
</dbReference>
<sequence>MKNIVKKMMLDRGVKIKDIANLVFFLQSKYCKLDIEECIDCVDKVLEKREVQHAILTGIALDILAEQDKLEEPLLSILKRDESLYGIDEILALSITNIYGSIGLTNFGYLDKEKIGILKDLNVKNGNVHTFLDDLVAGIAAAASAKIAHSKANQ</sequence>
<dbReference type="InterPro" id="IPR007686">
    <property type="entry name" value="YutG/PgpA"/>
</dbReference>
<dbReference type="CDD" id="cd06971">
    <property type="entry name" value="PgpA"/>
    <property type="match status" value="1"/>
</dbReference>
<gene>
    <name evidence="2" type="ORF">SAMN02745912_03618</name>
</gene>
<evidence type="ECO:0000313" key="2">
    <source>
        <dbReference type="EMBL" id="SHK53936.1"/>
    </source>
</evidence>
<proteinExistence type="predicted"/>
<dbReference type="Proteomes" id="UP000184465">
    <property type="component" value="Unassembled WGS sequence"/>
</dbReference>
<dbReference type="AlphaFoldDB" id="A0A1M6TAU0"/>
<dbReference type="InterPro" id="IPR026038">
    <property type="entry name" value="Put_PGPase"/>
</dbReference>
<dbReference type="OrthoDB" id="9793244at2"/>
<reference evidence="3" key="1">
    <citation type="submission" date="2016-11" db="EMBL/GenBank/DDBJ databases">
        <authorList>
            <person name="Varghese N."/>
            <person name="Submissions S."/>
        </authorList>
    </citation>
    <scope>NUCLEOTIDE SEQUENCE [LARGE SCALE GENOMIC DNA]</scope>
    <source>
        <strain evidence="3">DSM 15212 / CIP 107654 / DViRD3</strain>
    </source>
</reference>